<proteinExistence type="predicted"/>
<evidence type="ECO:0000313" key="1">
    <source>
        <dbReference type="EMBL" id="AWW50642.1"/>
    </source>
</evidence>
<name>A0A2Z4JW84_9BURK</name>
<dbReference type="Proteomes" id="UP000762271">
    <property type="component" value="Unassembled WGS sequence"/>
</dbReference>
<dbReference type="AlphaFoldDB" id="A0A2Z4JW84"/>
<reference evidence="3" key="1">
    <citation type="submission" date="2018-06" db="EMBL/GenBank/DDBJ databases">
        <title>Description of a new Polynucleobacter species.</title>
        <authorList>
            <person name="Hahn M.W."/>
        </authorList>
    </citation>
    <scope>NUCLEOTIDE SEQUENCE [LARGE SCALE GENOMIC DNA]</scope>
    <source>
        <strain evidence="3">MG-25-Pas1-D2</strain>
    </source>
</reference>
<dbReference type="Proteomes" id="UP000248592">
    <property type="component" value="Chromosome"/>
</dbReference>
<organism evidence="1 3">
    <name type="scientific">Polynucleobacter paneuropaeus</name>
    <dbReference type="NCBI Taxonomy" id="2527775"/>
    <lineage>
        <taxon>Bacteria</taxon>
        <taxon>Pseudomonadati</taxon>
        <taxon>Pseudomonadota</taxon>
        <taxon>Betaproteobacteria</taxon>
        <taxon>Burkholderiales</taxon>
        <taxon>Burkholderiaceae</taxon>
        <taxon>Polynucleobacter</taxon>
    </lineage>
</organism>
<gene>
    <name evidence="2" type="ORF">G6693_09200</name>
    <name evidence="1" type="ORF">Pas1_03025</name>
</gene>
<reference evidence="1" key="2">
    <citation type="journal article" date="2019" name="Int. J. Syst. Evol. Microbiol.">
        <title>Polynucleobacter paneuropaeus sp. nov., characterized by six strains isolated from freshwater lakes located along a 3000 km north-south cross-section across Europe.</title>
        <authorList>
            <person name="Hoetzinger M."/>
            <person name="Schmidt J."/>
            <person name="Pitt A."/>
            <person name="Koll U."/>
            <person name="Lang E."/>
            <person name="Hahn M.W."/>
        </authorList>
    </citation>
    <scope>NUCLEOTIDE SEQUENCE</scope>
    <source>
        <strain evidence="1">MG-25-Pas1-D2</strain>
    </source>
</reference>
<dbReference type="EMBL" id="CP030085">
    <property type="protein sequence ID" value="AWW50642.1"/>
    <property type="molecule type" value="Genomic_DNA"/>
</dbReference>
<dbReference type="EMBL" id="JAANGI010000001">
    <property type="protein sequence ID" value="MBT8592098.1"/>
    <property type="molecule type" value="Genomic_DNA"/>
</dbReference>
<sequence>MAKAETIAFTCVRSEGAYSEAYDLKIVLPDPKNPKAKAKVYLDERDLDQRDEQGYQEVKNVQVNKSTVSFLTDTYFESEVFDGVKYPPGTVVASTTIQRETGQLKRVETIKAGILAKTMGEGTKTYTEKCGPVVNPAQ</sequence>
<evidence type="ECO:0000313" key="3">
    <source>
        <dbReference type="Proteomes" id="UP000248592"/>
    </source>
</evidence>
<evidence type="ECO:0000313" key="2">
    <source>
        <dbReference type="EMBL" id="MBT8592098.1"/>
    </source>
</evidence>
<protein>
    <submittedName>
        <fullName evidence="1">Uncharacterized protein</fullName>
    </submittedName>
</protein>
<reference evidence="2" key="3">
    <citation type="journal article" date="2021" name="Genome Biol. Evol.">
        <title>Continental-Scale Gene Flow Prevents Allopatric Divergence of Pelagic Freshwater Bacteria.</title>
        <authorList>
            <person name="Hoetzinger M."/>
            <person name="Pitt A."/>
            <person name="Huemer A."/>
            <person name="Hahn M.W."/>
        </authorList>
    </citation>
    <scope>NUCLEOTIDE SEQUENCE</scope>
    <source>
        <strain evidence="2">AP-YLGG-20-G6</strain>
    </source>
</reference>
<accession>A0A2Z4JW84</accession>